<evidence type="ECO:0000313" key="1">
    <source>
        <dbReference type="EMBL" id="MCR2808001.1"/>
    </source>
</evidence>
<dbReference type="InterPro" id="IPR028978">
    <property type="entry name" value="Chorismate_lyase_/UTRA_dom_sf"/>
</dbReference>
<dbReference type="Gene3D" id="3.40.1410.10">
    <property type="entry name" value="Chorismate lyase-like"/>
    <property type="match status" value="1"/>
</dbReference>
<accession>A0A9X2MVU2</accession>
<keyword evidence="2" id="KW-1185">Reference proteome</keyword>
<dbReference type="Proteomes" id="UP001141950">
    <property type="component" value="Unassembled WGS sequence"/>
</dbReference>
<organism evidence="1 2">
    <name type="scientific">Paenibacillus soyae</name>
    <dbReference type="NCBI Taxonomy" id="2969249"/>
    <lineage>
        <taxon>Bacteria</taxon>
        <taxon>Bacillati</taxon>
        <taxon>Bacillota</taxon>
        <taxon>Bacilli</taxon>
        <taxon>Bacillales</taxon>
        <taxon>Paenibacillaceae</taxon>
        <taxon>Paenibacillus</taxon>
    </lineage>
</organism>
<name>A0A9X2MVU2_9BACL</name>
<dbReference type="RefSeq" id="WP_257453002.1">
    <property type="nucleotide sequence ID" value="NZ_JANIPJ010000040.1"/>
</dbReference>
<reference evidence="1" key="1">
    <citation type="submission" date="2022-08" db="EMBL/GenBank/DDBJ databases">
        <title>The genomic sequence of strain Paenibacillus sp. SCIV0701.</title>
        <authorList>
            <person name="Zhao H."/>
        </authorList>
    </citation>
    <scope>NUCLEOTIDE SEQUENCE</scope>
    <source>
        <strain evidence="1">SCIV0701</strain>
    </source>
</reference>
<protein>
    <submittedName>
        <fullName evidence="1">4-hydroxybenzoate synthetase</fullName>
    </submittedName>
</protein>
<gene>
    <name evidence="1" type="ORF">NQZ67_29415</name>
</gene>
<dbReference type="EMBL" id="JANIPJ010000040">
    <property type="protein sequence ID" value="MCR2808001.1"/>
    <property type="molecule type" value="Genomic_DNA"/>
</dbReference>
<proteinExistence type="predicted"/>
<sequence>MEKVDVWSRLIFDMLLVTDGRTTDLLETLLGEKMHVTVMRQEQWNEGEGEAEEGSPYYLRESVLSGAGSGFVVSHNIALVHSKNVPQALFEKIAHKEEGIGKAISSIGVESFRKVIESGRLRGEEAVDLFGKPVTLRFPALSKPVPYKKYVIYFGLVPGIQLLEYYNPELIPYRLKRLEQADGV</sequence>
<dbReference type="AlphaFoldDB" id="A0A9X2MVU2"/>
<evidence type="ECO:0000313" key="2">
    <source>
        <dbReference type="Proteomes" id="UP001141950"/>
    </source>
</evidence>
<comment type="caution">
    <text evidence="1">The sequence shown here is derived from an EMBL/GenBank/DDBJ whole genome shotgun (WGS) entry which is preliminary data.</text>
</comment>
<dbReference type="SUPFAM" id="SSF64288">
    <property type="entry name" value="Chorismate lyase-like"/>
    <property type="match status" value="1"/>
</dbReference>